<accession>A0AAV5J4V5</accession>
<proteinExistence type="predicted"/>
<name>A0AAV5J4V5_9ROSI</name>
<dbReference type="Proteomes" id="UP001054252">
    <property type="component" value="Unassembled WGS sequence"/>
</dbReference>
<reference evidence="1 2" key="1">
    <citation type="journal article" date="2021" name="Commun. Biol.">
        <title>The genome of Shorea leprosula (Dipterocarpaceae) highlights the ecological relevance of drought in aseasonal tropical rainforests.</title>
        <authorList>
            <person name="Ng K.K.S."/>
            <person name="Kobayashi M.J."/>
            <person name="Fawcett J.A."/>
            <person name="Hatakeyama M."/>
            <person name="Paape T."/>
            <person name="Ng C.H."/>
            <person name="Ang C.C."/>
            <person name="Tnah L.H."/>
            <person name="Lee C.T."/>
            <person name="Nishiyama T."/>
            <person name="Sese J."/>
            <person name="O'Brien M.J."/>
            <person name="Copetti D."/>
            <person name="Mohd Noor M.I."/>
            <person name="Ong R.C."/>
            <person name="Putra M."/>
            <person name="Sireger I.Z."/>
            <person name="Indrioko S."/>
            <person name="Kosugi Y."/>
            <person name="Izuno A."/>
            <person name="Isagi Y."/>
            <person name="Lee S.L."/>
            <person name="Shimizu K.K."/>
        </authorList>
    </citation>
    <scope>NUCLEOTIDE SEQUENCE [LARGE SCALE GENOMIC DNA]</scope>
    <source>
        <strain evidence="1">214</strain>
    </source>
</reference>
<protein>
    <submittedName>
        <fullName evidence="1">Uncharacterized protein</fullName>
    </submittedName>
</protein>
<keyword evidence="2" id="KW-1185">Reference proteome</keyword>
<dbReference type="AlphaFoldDB" id="A0AAV5J4V5"/>
<evidence type="ECO:0000313" key="2">
    <source>
        <dbReference type="Proteomes" id="UP001054252"/>
    </source>
</evidence>
<comment type="caution">
    <text evidence="1">The sequence shown here is derived from an EMBL/GenBank/DDBJ whole genome shotgun (WGS) entry which is preliminary data.</text>
</comment>
<organism evidence="1 2">
    <name type="scientific">Rubroshorea leprosula</name>
    <dbReference type="NCBI Taxonomy" id="152421"/>
    <lineage>
        <taxon>Eukaryota</taxon>
        <taxon>Viridiplantae</taxon>
        <taxon>Streptophyta</taxon>
        <taxon>Embryophyta</taxon>
        <taxon>Tracheophyta</taxon>
        <taxon>Spermatophyta</taxon>
        <taxon>Magnoliopsida</taxon>
        <taxon>eudicotyledons</taxon>
        <taxon>Gunneridae</taxon>
        <taxon>Pentapetalae</taxon>
        <taxon>rosids</taxon>
        <taxon>malvids</taxon>
        <taxon>Malvales</taxon>
        <taxon>Dipterocarpaceae</taxon>
        <taxon>Rubroshorea</taxon>
    </lineage>
</organism>
<gene>
    <name evidence="1" type="ORF">SLEP1_g18845</name>
</gene>
<evidence type="ECO:0000313" key="1">
    <source>
        <dbReference type="EMBL" id="GKV07034.1"/>
    </source>
</evidence>
<dbReference type="EMBL" id="BPVZ01000026">
    <property type="protein sequence ID" value="GKV07034.1"/>
    <property type="molecule type" value="Genomic_DNA"/>
</dbReference>
<sequence>MMLKISRSSCCNLPISRSVLDLLSTMRDHHFPVSSAKKSTLLLIFSSLIEVG</sequence>